<reference evidence="2" key="1">
    <citation type="journal article" date="2019" name="Int. J. Syst. Evol. Microbiol.">
        <title>The Global Catalogue of Microorganisms (GCM) 10K type strain sequencing project: providing services to taxonomists for standard genome sequencing and annotation.</title>
        <authorList>
            <consortium name="The Broad Institute Genomics Platform"/>
            <consortium name="The Broad Institute Genome Sequencing Center for Infectious Disease"/>
            <person name="Wu L."/>
            <person name="Ma J."/>
        </authorList>
    </citation>
    <scope>NUCLEOTIDE SEQUENCE [LARGE SCALE GENOMIC DNA]</scope>
    <source>
        <strain evidence="2">JCM 18541</strain>
    </source>
</reference>
<protein>
    <recommendedName>
        <fullName evidence="3">SinR family protein</fullName>
    </recommendedName>
</protein>
<comment type="caution">
    <text evidence="1">The sequence shown here is derived from an EMBL/GenBank/DDBJ whole genome shotgun (WGS) entry which is preliminary data.</text>
</comment>
<dbReference type="RefSeq" id="WP_345446710.1">
    <property type="nucleotide sequence ID" value="NZ_BAABKP010000004.1"/>
</dbReference>
<name>A0ABP9BS06_9MICC</name>
<sequence>MSVQWVNYDLNKTGQNYEALIAYLKSHNGWAKPLKSSFFVNTSLSAAELRTEIKKYIDTNDDVVVVNVDGQSWATYGLSEKLNTWLKNNI</sequence>
<dbReference type="Proteomes" id="UP001500187">
    <property type="component" value="Unassembled WGS sequence"/>
</dbReference>
<evidence type="ECO:0000313" key="1">
    <source>
        <dbReference type="EMBL" id="GAA4798760.1"/>
    </source>
</evidence>
<accession>A0ABP9BS06</accession>
<keyword evidence="2" id="KW-1185">Reference proteome</keyword>
<proteinExistence type="predicted"/>
<evidence type="ECO:0000313" key="2">
    <source>
        <dbReference type="Proteomes" id="UP001500187"/>
    </source>
</evidence>
<evidence type="ECO:0008006" key="3">
    <source>
        <dbReference type="Google" id="ProtNLM"/>
    </source>
</evidence>
<gene>
    <name evidence="1" type="ORF">GCM10023352_18220</name>
</gene>
<dbReference type="EMBL" id="BAABKP010000004">
    <property type="protein sequence ID" value="GAA4798760.1"/>
    <property type="molecule type" value="Genomic_DNA"/>
</dbReference>
<organism evidence="1 2">
    <name type="scientific">Rothia endophytica</name>
    <dbReference type="NCBI Taxonomy" id="1324766"/>
    <lineage>
        <taxon>Bacteria</taxon>
        <taxon>Bacillati</taxon>
        <taxon>Actinomycetota</taxon>
        <taxon>Actinomycetes</taxon>
        <taxon>Micrococcales</taxon>
        <taxon>Micrococcaceae</taxon>
        <taxon>Rothia</taxon>
    </lineage>
</organism>